<dbReference type="EMBL" id="BGPR01073558">
    <property type="protein sequence ID" value="GBO46106.1"/>
    <property type="molecule type" value="Genomic_DNA"/>
</dbReference>
<organism evidence="3 4">
    <name type="scientific">Araneus ventricosus</name>
    <name type="common">Orbweaver spider</name>
    <name type="synonym">Epeira ventricosa</name>
    <dbReference type="NCBI Taxonomy" id="182803"/>
    <lineage>
        <taxon>Eukaryota</taxon>
        <taxon>Metazoa</taxon>
        <taxon>Ecdysozoa</taxon>
        <taxon>Arthropoda</taxon>
        <taxon>Chelicerata</taxon>
        <taxon>Arachnida</taxon>
        <taxon>Araneae</taxon>
        <taxon>Araneomorphae</taxon>
        <taxon>Entelegynae</taxon>
        <taxon>Araneoidea</taxon>
        <taxon>Araneidae</taxon>
        <taxon>Araneus</taxon>
    </lineage>
</organism>
<evidence type="ECO:0000313" key="3">
    <source>
        <dbReference type="EMBL" id="GBO46107.1"/>
    </source>
</evidence>
<proteinExistence type="predicted"/>
<accession>A0A4Y2XCX3</accession>
<name>A0A4Y2XCX3_ARAVE</name>
<evidence type="ECO:0000256" key="1">
    <source>
        <dbReference type="SAM" id="MobiDB-lite"/>
    </source>
</evidence>
<dbReference type="Proteomes" id="UP000499080">
    <property type="component" value="Unassembled WGS sequence"/>
</dbReference>
<protein>
    <submittedName>
        <fullName evidence="3">Uncharacterized protein</fullName>
    </submittedName>
</protein>
<gene>
    <name evidence="3" type="ORF">AVEN_126980_1</name>
    <name evidence="2" type="ORF">AVEN_87939_1</name>
</gene>
<evidence type="ECO:0000313" key="4">
    <source>
        <dbReference type="Proteomes" id="UP000499080"/>
    </source>
</evidence>
<dbReference type="EMBL" id="BGPR01073559">
    <property type="protein sequence ID" value="GBO46107.1"/>
    <property type="molecule type" value="Genomic_DNA"/>
</dbReference>
<reference evidence="3 4" key="1">
    <citation type="journal article" date="2019" name="Sci. Rep.">
        <title>Orb-weaving spider Araneus ventricosus genome elucidates the spidroin gene catalogue.</title>
        <authorList>
            <person name="Kono N."/>
            <person name="Nakamura H."/>
            <person name="Ohtoshi R."/>
            <person name="Moran D.A.P."/>
            <person name="Shinohara A."/>
            <person name="Yoshida Y."/>
            <person name="Fujiwara M."/>
            <person name="Mori M."/>
            <person name="Tomita M."/>
            <person name="Arakawa K."/>
        </authorList>
    </citation>
    <scope>NUCLEOTIDE SEQUENCE [LARGE SCALE GENOMIC DNA]</scope>
</reference>
<evidence type="ECO:0000313" key="2">
    <source>
        <dbReference type="EMBL" id="GBO46106.1"/>
    </source>
</evidence>
<comment type="caution">
    <text evidence="3">The sequence shown here is derived from an EMBL/GenBank/DDBJ whole genome shotgun (WGS) entry which is preliminary data.</text>
</comment>
<keyword evidence="4" id="KW-1185">Reference proteome</keyword>
<dbReference type="AlphaFoldDB" id="A0A4Y2XCX3"/>
<sequence>MEQKRNLFFVWLFGKPITAKRPYGPCLVNQSPSSFPTEGVRPPLPSRGLSSCFVPPRLNGKSTGKGGVRTPGGVLPTRSQENASFGMDCSI</sequence>
<feature type="region of interest" description="Disordered" evidence="1">
    <location>
        <begin position="56"/>
        <end position="91"/>
    </location>
</feature>